<name>B9M2H2_GEODF</name>
<dbReference type="Proteomes" id="UP000007721">
    <property type="component" value="Chromosome"/>
</dbReference>
<sequence>MATEIAMIKLCYQPSKFAGEELTEITATVSLSRPTDEAEISNTQITIHYLKRELQDKTLNEIYTYILNQAKQTLQIDVDEFPA</sequence>
<keyword evidence="2" id="KW-1185">Reference proteome</keyword>
<organism evidence="1 2">
    <name type="scientific">Geotalea daltonii (strain DSM 22248 / JCM 15807 / FRC-32)</name>
    <name type="common">Geobacter daltonii</name>
    <dbReference type="NCBI Taxonomy" id="316067"/>
    <lineage>
        <taxon>Bacteria</taxon>
        <taxon>Pseudomonadati</taxon>
        <taxon>Thermodesulfobacteriota</taxon>
        <taxon>Desulfuromonadia</taxon>
        <taxon>Geobacterales</taxon>
        <taxon>Geobacteraceae</taxon>
        <taxon>Geotalea</taxon>
    </lineage>
</organism>
<reference evidence="1 2" key="1">
    <citation type="submission" date="2009-01" db="EMBL/GenBank/DDBJ databases">
        <title>Complete sequence of Geobacter sp. FRC-32.</title>
        <authorList>
            <consortium name="US DOE Joint Genome Institute"/>
            <person name="Lucas S."/>
            <person name="Copeland A."/>
            <person name="Lapidus A."/>
            <person name="Glavina del Rio T."/>
            <person name="Dalin E."/>
            <person name="Tice H."/>
            <person name="Bruce D."/>
            <person name="Goodwin L."/>
            <person name="Pitluck S."/>
            <person name="Saunders E."/>
            <person name="Brettin T."/>
            <person name="Detter J.C."/>
            <person name="Han C."/>
            <person name="Larimer F."/>
            <person name="Land M."/>
            <person name="Hauser L."/>
            <person name="Kyrpides N."/>
            <person name="Ovchinnikova G."/>
            <person name="Kostka J."/>
            <person name="Richardson P."/>
        </authorList>
    </citation>
    <scope>NUCLEOTIDE SEQUENCE [LARGE SCALE GENOMIC DNA]</scope>
    <source>
        <strain evidence="2">DSM 22248 / JCM 15807 / FRC-32</strain>
    </source>
</reference>
<dbReference type="EMBL" id="CP001390">
    <property type="protein sequence ID" value="ACM19351.1"/>
    <property type="molecule type" value="Genomic_DNA"/>
</dbReference>
<accession>B9M2H2</accession>
<dbReference type="HOGENOM" id="CLU_2537761_0_0_7"/>
<dbReference type="KEGG" id="geo:Geob_0989"/>
<gene>
    <name evidence="1" type="ordered locus">Geob_0989</name>
</gene>
<dbReference type="STRING" id="316067.Geob_0989"/>
<evidence type="ECO:0000313" key="2">
    <source>
        <dbReference type="Proteomes" id="UP000007721"/>
    </source>
</evidence>
<proteinExistence type="predicted"/>
<dbReference type="AlphaFoldDB" id="B9M2H2"/>
<dbReference type="RefSeq" id="WP_012646080.1">
    <property type="nucleotide sequence ID" value="NC_011979.1"/>
</dbReference>
<evidence type="ECO:0000313" key="1">
    <source>
        <dbReference type="EMBL" id="ACM19351.1"/>
    </source>
</evidence>
<protein>
    <submittedName>
        <fullName evidence="1">Uncharacterized protein</fullName>
    </submittedName>
</protein>